<organism evidence="6 7">
    <name type="scientific">Mycena albidolilacea</name>
    <dbReference type="NCBI Taxonomy" id="1033008"/>
    <lineage>
        <taxon>Eukaryota</taxon>
        <taxon>Fungi</taxon>
        <taxon>Dikarya</taxon>
        <taxon>Basidiomycota</taxon>
        <taxon>Agaricomycotina</taxon>
        <taxon>Agaricomycetes</taxon>
        <taxon>Agaricomycetidae</taxon>
        <taxon>Agaricales</taxon>
        <taxon>Marasmiineae</taxon>
        <taxon>Mycenaceae</taxon>
        <taxon>Mycena</taxon>
    </lineage>
</organism>
<keyword evidence="2 5" id="KW-0812">Transmembrane</keyword>
<protein>
    <submittedName>
        <fullName evidence="6">Uncharacterized protein</fullName>
    </submittedName>
</protein>
<keyword evidence="7" id="KW-1185">Reference proteome</keyword>
<accession>A0AAD7A629</accession>
<evidence type="ECO:0000313" key="7">
    <source>
        <dbReference type="Proteomes" id="UP001218218"/>
    </source>
</evidence>
<feature type="transmembrane region" description="Helical" evidence="5">
    <location>
        <begin position="61"/>
        <end position="82"/>
    </location>
</feature>
<feature type="transmembrane region" description="Helical" evidence="5">
    <location>
        <begin position="94"/>
        <end position="116"/>
    </location>
</feature>
<comment type="caution">
    <text evidence="6">The sequence shown here is derived from an EMBL/GenBank/DDBJ whole genome shotgun (WGS) entry which is preliminary data.</text>
</comment>
<dbReference type="EMBL" id="JARIHO010000014">
    <property type="protein sequence ID" value="KAJ7350400.1"/>
    <property type="molecule type" value="Genomic_DNA"/>
</dbReference>
<evidence type="ECO:0000256" key="4">
    <source>
        <dbReference type="ARBA" id="ARBA00023136"/>
    </source>
</evidence>
<dbReference type="InterPro" id="IPR018499">
    <property type="entry name" value="Tetraspanin/Peripherin"/>
</dbReference>
<dbReference type="Pfam" id="PF00335">
    <property type="entry name" value="Tetraspanin"/>
    <property type="match status" value="1"/>
</dbReference>
<reference evidence="6" key="1">
    <citation type="submission" date="2023-03" db="EMBL/GenBank/DDBJ databases">
        <title>Massive genome expansion in bonnet fungi (Mycena s.s.) driven by repeated elements and novel gene families across ecological guilds.</title>
        <authorList>
            <consortium name="Lawrence Berkeley National Laboratory"/>
            <person name="Harder C.B."/>
            <person name="Miyauchi S."/>
            <person name="Viragh M."/>
            <person name="Kuo A."/>
            <person name="Thoen E."/>
            <person name="Andreopoulos B."/>
            <person name="Lu D."/>
            <person name="Skrede I."/>
            <person name="Drula E."/>
            <person name="Henrissat B."/>
            <person name="Morin E."/>
            <person name="Kohler A."/>
            <person name="Barry K."/>
            <person name="LaButti K."/>
            <person name="Morin E."/>
            <person name="Salamov A."/>
            <person name="Lipzen A."/>
            <person name="Mereny Z."/>
            <person name="Hegedus B."/>
            <person name="Baldrian P."/>
            <person name="Stursova M."/>
            <person name="Weitz H."/>
            <person name="Taylor A."/>
            <person name="Grigoriev I.V."/>
            <person name="Nagy L.G."/>
            <person name="Martin F."/>
            <person name="Kauserud H."/>
        </authorList>
    </citation>
    <scope>NUCLEOTIDE SEQUENCE</scope>
    <source>
        <strain evidence="6">CBHHK002</strain>
    </source>
</reference>
<dbReference type="AlphaFoldDB" id="A0AAD7A629"/>
<name>A0AAD7A629_9AGAR</name>
<evidence type="ECO:0000313" key="6">
    <source>
        <dbReference type="EMBL" id="KAJ7350400.1"/>
    </source>
</evidence>
<dbReference type="GO" id="GO:0016020">
    <property type="term" value="C:membrane"/>
    <property type="evidence" value="ECO:0007669"/>
    <property type="project" value="UniProtKB-SubCell"/>
</dbReference>
<gene>
    <name evidence="6" type="ORF">DFH08DRAFT_861321</name>
</gene>
<comment type="subcellular location">
    <subcellularLocation>
        <location evidence="1">Membrane</location>
        <topology evidence="1">Multi-pass membrane protein</topology>
    </subcellularLocation>
</comment>
<proteinExistence type="predicted"/>
<dbReference type="Proteomes" id="UP001218218">
    <property type="component" value="Unassembled WGS sequence"/>
</dbReference>
<evidence type="ECO:0000256" key="2">
    <source>
        <dbReference type="ARBA" id="ARBA00022692"/>
    </source>
</evidence>
<sequence length="215" mass="23645">MGAKYLCCLPLRLGVLLISFLQFIVSLAVAGILAAALVLNARGDLKDKDSHPVDITPRTRIIMIALSVVYGLVALISLTGFIGAIRKKESYVGVFLRLIQVFLFIQVAAAIAYVVLYFTDKNEFKKLCIGDSTDQKVIDTCNSSTNLNLWVVIVSSVVPILFSAYGVYIVAAYARKLRERDSFVFNPGYVRVGEESHPLTQPPVYPYADNGGYKV</sequence>
<keyword evidence="3 5" id="KW-1133">Transmembrane helix</keyword>
<keyword evidence="4 5" id="KW-0472">Membrane</keyword>
<evidence type="ECO:0000256" key="5">
    <source>
        <dbReference type="SAM" id="Phobius"/>
    </source>
</evidence>
<evidence type="ECO:0000256" key="3">
    <source>
        <dbReference type="ARBA" id="ARBA00022989"/>
    </source>
</evidence>
<feature type="transmembrane region" description="Helical" evidence="5">
    <location>
        <begin position="12"/>
        <end position="41"/>
    </location>
</feature>
<feature type="transmembrane region" description="Helical" evidence="5">
    <location>
        <begin position="149"/>
        <end position="174"/>
    </location>
</feature>
<evidence type="ECO:0000256" key="1">
    <source>
        <dbReference type="ARBA" id="ARBA00004141"/>
    </source>
</evidence>